<feature type="compositionally biased region" description="Basic and acidic residues" evidence="10">
    <location>
        <begin position="1"/>
        <end position="15"/>
    </location>
</feature>
<sequence>MRDRGVPLPHTRRDQAGTTVHRRHQQRPRQPAAREENKFLPLPWRRHEHGGARRERNATSPAPSPSCSPPPPAPKRFRESPPTRAPGDCRIGSEMWEAVALTLAGAAGNSIGKVLQKKGTLILPPLSFKLKVIRRYALNRLWISGFLLDMCGAALMLTALSQAPVSVVQPVAGCGLAILCVFSHFYLKEVMNGLDWIAITLAGVGTIGVGVGGEEQKVEEIPLISIPWLVLCILILFVLLNTWLHMYKKQRRDQDLTGPEVIEEVIYGLESGILFGVSSVISKMGFVMSEMGFPKIVVPVAISCSVACSAVGFVYQTRGLKHGRAIVVSTCTSVASIVSAVVAGMVALDEHLPKAPTSRFFLLLGWFFIITGVILLVTSARLIAHLPKPVQKFLKSNMERSHSIRRPGSAARGKDPIQSTTIHASSLQHILTSPGKEKA</sequence>
<organism evidence="11 12">
    <name type="scientific">Lolium multiflorum</name>
    <name type="common">Italian ryegrass</name>
    <name type="synonym">Lolium perenne subsp. multiflorum</name>
    <dbReference type="NCBI Taxonomy" id="4521"/>
    <lineage>
        <taxon>Eukaryota</taxon>
        <taxon>Viridiplantae</taxon>
        <taxon>Streptophyta</taxon>
        <taxon>Embryophyta</taxon>
        <taxon>Tracheophyta</taxon>
        <taxon>Spermatophyta</taxon>
        <taxon>Magnoliopsida</taxon>
        <taxon>Liliopsida</taxon>
        <taxon>Poales</taxon>
        <taxon>Poaceae</taxon>
        <taxon>BOP clade</taxon>
        <taxon>Pooideae</taxon>
        <taxon>Poodae</taxon>
        <taxon>Poeae</taxon>
        <taxon>Poeae Chloroplast Group 2 (Poeae type)</taxon>
        <taxon>Loliodinae</taxon>
        <taxon>Loliinae</taxon>
        <taxon>Lolium</taxon>
    </lineage>
</organism>
<dbReference type="SUPFAM" id="SSF103481">
    <property type="entry name" value="Multidrug resistance efflux transporter EmrE"/>
    <property type="match status" value="1"/>
</dbReference>
<protein>
    <recommendedName>
        <fullName evidence="9">Probable magnesium transporter</fullName>
    </recommendedName>
</protein>
<feature type="transmembrane region" description="Helical" evidence="9">
    <location>
        <begin position="167"/>
        <end position="187"/>
    </location>
</feature>
<dbReference type="PANTHER" id="PTHR12570:SF65">
    <property type="entry name" value="MAGNESIUM TRANSPORTER NIPA9-RELATED"/>
    <property type="match status" value="1"/>
</dbReference>
<dbReference type="FunFam" id="1.10.3730.20:FF:000006">
    <property type="entry name" value="Probable magnesium transporter"/>
    <property type="match status" value="1"/>
</dbReference>
<keyword evidence="9" id="KW-0813">Transport</keyword>
<dbReference type="Pfam" id="PF05653">
    <property type="entry name" value="Mg_trans_NIPA"/>
    <property type="match status" value="1"/>
</dbReference>
<comment type="subcellular location">
    <subcellularLocation>
        <location evidence="9">Cell membrane</location>
        <topology evidence="9">Multi-pass membrane protein</topology>
    </subcellularLocation>
    <subcellularLocation>
        <location evidence="9">Early endosome</location>
    </subcellularLocation>
    <subcellularLocation>
        <location evidence="1">Membrane</location>
        <topology evidence="1">Multi-pass membrane protein</topology>
    </subcellularLocation>
</comment>
<gene>
    <name evidence="11" type="ORF">QYE76_054841</name>
</gene>
<reference evidence="11" key="1">
    <citation type="submission" date="2023-07" db="EMBL/GenBank/DDBJ databases">
        <title>A chromosome-level genome assembly of Lolium multiflorum.</title>
        <authorList>
            <person name="Chen Y."/>
            <person name="Copetti D."/>
            <person name="Kolliker R."/>
            <person name="Studer B."/>
        </authorList>
    </citation>
    <scope>NUCLEOTIDE SEQUENCE</scope>
    <source>
        <strain evidence="11">02402/16</strain>
        <tissue evidence="11">Leaf</tissue>
    </source>
</reference>
<comment type="similarity">
    <text evidence="2 9">Belongs to the NIPA (TC 2.A.7) family.</text>
</comment>
<feature type="transmembrane region" description="Helical" evidence="9">
    <location>
        <begin position="225"/>
        <end position="244"/>
    </location>
</feature>
<dbReference type="InterPro" id="IPR037185">
    <property type="entry name" value="EmrE-like"/>
</dbReference>
<feature type="transmembrane region" description="Helical" evidence="9">
    <location>
        <begin position="265"/>
        <end position="284"/>
    </location>
</feature>
<evidence type="ECO:0000256" key="6">
    <source>
        <dbReference type="ARBA" id="ARBA00022989"/>
    </source>
</evidence>
<evidence type="ECO:0000313" key="11">
    <source>
        <dbReference type="EMBL" id="KAK1666682.1"/>
    </source>
</evidence>
<keyword evidence="9" id="KW-0460">Magnesium</keyword>
<evidence type="ECO:0000256" key="4">
    <source>
        <dbReference type="ARBA" id="ARBA00022692"/>
    </source>
</evidence>
<evidence type="ECO:0000256" key="3">
    <source>
        <dbReference type="ARBA" id="ARBA00011738"/>
    </source>
</evidence>
<dbReference type="PANTHER" id="PTHR12570">
    <property type="match status" value="1"/>
</dbReference>
<keyword evidence="9" id="KW-0406">Ion transport</keyword>
<dbReference type="GO" id="GO:0005886">
    <property type="term" value="C:plasma membrane"/>
    <property type="evidence" value="ECO:0007669"/>
    <property type="project" value="UniProtKB-SubCell"/>
</dbReference>
<feature type="transmembrane region" description="Helical" evidence="9">
    <location>
        <begin position="360"/>
        <end position="384"/>
    </location>
</feature>
<evidence type="ECO:0000256" key="7">
    <source>
        <dbReference type="ARBA" id="ARBA00023136"/>
    </source>
</evidence>
<feature type="transmembrane region" description="Helical" evidence="9">
    <location>
        <begin position="194"/>
        <end position="213"/>
    </location>
</feature>
<evidence type="ECO:0000313" key="12">
    <source>
        <dbReference type="Proteomes" id="UP001231189"/>
    </source>
</evidence>
<evidence type="ECO:0000256" key="1">
    <source>
        <dbReference type="ARBA" id="ARBA00004141"/>
    </source>
</evidence>
<proteinExistence type="inferred from homology"/>
<feature type="compositionally biased region" description="Pro residues" evidence="10">
    <location>
        <begin position="62"/>
        <end position="74"/>
    </location>
</feature>
<feature type="region of interest" description="Disordered" evidence="10">
    <location>
        <begin position="1"/>
        <end position="88"/>
    </location>
</feature>
<keyword evidence="7 9" id="KW-0472">Membrane</keyword>
<feature type="transmembrane region" description="Helical" evidence="9">
    <location>
        <begin position="296"/>
        <end position="315"/>
    </location>
</feature>
<evidence type="ECO:0000256" key="9">
    <source>
        <dbReference type="RuleBase" id="RU363078"/>
    </source>
</evidence>
<evidence type="ECO:0000256" key="10">
    <source>
        <dbReference type="SAM" id="MobiDB-lite"/>
    </source>
</evidence>
<evidence type="ECO:0000256" key="8">
    <source>
        <dbReference type="ARBA" id="ARBA00025284"/>
    </source>
</evidence>
<feature type="transmembrane region" description="Helical" evidence="9">
    <location>
        <begin position="141"/>
        <end position="161"/>
    </location>
</feature>
<comment type="function">
    <text evidence="8 9">Acts as a Mg(2+) transporter. Can also transport other divalent cations such as Fe(2+), Sr(2+), Ba(2+), Mn(2+) and Co(2+) but to a much less extent than Mg(2+).</text>
</comment>
<name>A0AAD8WL89_LOLMU</name>
<dbReference type="GO" id="GO:0005769">
    <property type="term" value="C:early endosome"/>
    <property type="evidence" value="ECO:0007669"/>
    <property type="project" value="UniProtKB-SubCell"/>
</dbReference>
<dbReference type="AlphaFoldDB" id="A0AAD8WL89"/>
<comment type="subunit">
    <text evidence="3 9">Homodimer.</text>
</comment>
<keyword evidence="5 9" id="KW-0967">Endosome</keyword>
<keyword evidence="4 9" id="KW-0812">Transmembrane</keyword>
<keyword evidence="6 9" id="KW-1133">Transmembrane helix</keyword>
<keyword evidence="9" id="KW-1003">Cell membrane</keyword>
<evidence type="ECO:0000256" key="5">
    <source>
        <dbReference type="ARBA" id="ARBA00022753"/>
    </source>
</evidence>
<dbReference type="GO" id="GO:0015095">
    <property type="term" value="F:magnesium ion transmembrane transporter activity"/>
    <property type="evidence" value="ECO:0007669"/>
    <property type="project" value="UniProtKB-UniRule"/>
</dbReference>
<accession>A0AAD8WL89</accession>
<keyword evidence="12" id="KW-1185">Reference proteome</keyword>
<dbReference type="Proteomes" id="UP001231189">
    <property type="component" value="Unassembled WGS sequence"/>
</dbReference>
<dbReference type="Gene3D" id="1.10.3730.20">
    <property type="match status" value="1"/>
</dbReference>
<dbReference type="InterPro" id="IPR008521">
    <property type="entry name" value="Mg_trans_NIPA"/>
</dbReference>
<feature type="transmembrane region" description="Helical" evidence="9">
    <location>
        <begin position="327"/>
        <end position="348"/>
    </location>
</feature>
<evidence type="ECO:0000256" key="2">
    <source>
        <dbReference type="ARBA" id="ARBA00007001"/>
    </source>
</evidence>
<dbReference type="EMBL" id="JAUUTY010000003">
    <property type="protein sequence ID" value="KAK1666682.1"/>
    <property type="molecule type" value="Genomic_DNA"/>
</dbReference>
<comment type="caution">
    <text evidence="11">The sequence shown here is derived from an EMBL/GenBank/DDBJ whole genome shotgun (WGS) entry which is preliminary data.</text>
</comment>